<protein>
    <submittedName>
        <fullName evidence="2">PTS sugar transporter</fullName>
    </submittedName>
</protein>
<proteinExistence type="predicted"/>
<dbReference type="EMBL" id="JBBVUL010000011">
    <property type="protein sequence ID" value="MEL0565524.1"/>
    <property type="molecule type" value="Genomic_DNA"/>
</dbReference>
<dbReference type="Proteomes" id="UP000327236">
    <property type="component" value="Unassembled WGS sequence"/>
</dbReference>
<keyword evidence="2" id="KW-0762">Sugar transport</keyword>
<evidence type="ECO:0000313" key="2">
    <source>
        <dbReference type="EMBL" id="KAA9323749.1"/>
    </source>
</evidence>
<evidence type="ECO:0000313" key="4">
    <source>
        <dbReference type="Proteomes" id="UP000327236"/>
    </source>
</evidence>
<name>A0A5N1IEW8_LACJE</name>
<organism evidence="2 4">
    <name type="scientific">Lactobacillus jensenii</name>
    <dbReference type="NCBI Taxonomy" id="109790"/>
    <lineage>
        <taxon>Bacteria</taxon>
        <taxon>Bacillati</taxon>
        <taxon>Bacillota</taxon>
        <taxon>Bacilli</taxon>
        <taxon>Lactobacillales</taxon>
        <taxon>Lactobacillaceae</taxon>
        <taxon>Lactobacillus</taxon>
    </lineage>
</organism>
<reference evidence="2 4" key="1">
    <citation type="submission" date="2019-09" db="EMBL/GenBank/DDBJ databases">
        <title>Draft genome sequence assemblies of isolates from the urinary tract.</title>
        <authorList>
            <person name="Mores C.R."/>
            <person name="Putonti C."/>
            <person name="Wolfe A.J."/>
        </authorList>
    </citation>
    <scope>NUCLEOTIDE SEQUENCE [LARGE SCALE GENOMIC DNA]</scope>
    <source>
        <strain evidence="2 4">UMB246</strain>
    </source>
</reference>
<dbReference type="EMBL" id="VYWW01000006">
    <property type="protein sequence ID" value="KAA9323749.1"/>
    <property type="molecule type" value="Genomic_DNA"/>
</dbReference>
<keyword evidence="1" id="KW-0812">Transmembrane</keyword>
<feature type="transmembrane region" description="Helical" evidence="1">
    <location>
        <begin position="52"/>
        <end position="75"/>
    </location>
</feature>
<reference evidence="3 5" key="2">
    <citation type="submission" date="2024-04" db="EMBL/GenBank/DDBJ databases">
        <title>Three lactobacilli isolated from voided urine samples from females with type 2 diabetes.</title>
        <authorList>
            <person name="Kula A."/>
            <person name="Stegman N."/>
            <person name="Putonti C."/>
        </authorList>
    </citation>
    <scope>NUCLEOTIDE SEQUENCE [LARGE SCALE GENOMIC DNA]</scope>
    <source>
        <strain evidence="3 5">1855</strain>
    </source>
</reference>
<evidence type="ECO:0000313" key="3">
    <source>
        <dbReference type="EMBL" id="MEL0565524.1"/>
    </source>
</evidence>
<comment type="caution">
    <text evidence="2">The sequence shown here is derived from an EMBL/GenBank/DDBJ whole genome shotgun (WGS) entry which is preliminary data.</text>
</comment>
<dbReference type="KEGG" id="lje:BUE77_00355"/>
<evidence type="ECO:0000313" key="5">
    <source>
        <dbReference type="Proteomes" id="UP001385848"/>
    </source>
</evidence>
<feature type="transmembrane region" description="Helical" evidence="1">
    <location>
        <begin position="26"/>
        <end position="46"/>
    </location>
</feature>
<accession>A0A5N1IEW8</accession>
<keyword evidence="1" id="KW-1133">Transmembrane helix</keyword>
<dbReference type="Proteomes" id="UP001385848">
    <property type="component" value="Unassembled WGS sequence"/>
</dbReference>
<dbReference type="AlphaFoldDB" id="A0A5N1IEW8"/>
<keyword evidence="5" id="KW-1185">Reference proteome</keyword>
<dbReference type="RefSeq" id="WP_006585447.1">
    <property type="nucleotide sequence ID" value="NZ_CATOUV010000001.1"/>
</dbReference>
<dbReference type="GeneID" id="31742147"/>
<keyword evidence="2" id="KW-0813">Transport</keyword>
<keyword evidence="1" id="KW-0472">Membrane</keyword>
<gene>
    <name evidence="3" type="ORF">AAC431_06265</name>
    <name evidence="2" type="ORF">F6H94_01965</name>
</gene>
<dbReference type="OrthoDB" id="2142680at2"/>
<sequence>MSHEQLKKGYETEIAYQKHMLRNLSYYFELAILISAIGIVMTYYFWGKNLPILLLGIFIMGIGLLAMLILATGAIRGRKNLNLVIADYKKKIKTATTKE</sequence>
<evidence type="ECO:0000256" key="1">
    <source>
        <dbReference type="SAM" id="Phobius"/>
    </source>
</evidence>